<gene>
    <name evidence="2" type="ORF">NEOLI_000446</name>
</gene>
<keyword evidence="2" id="KW-0396">Initiation factor</keyword>
<accession>A0A1U7LGX0</accession>
<keyword evidence="2" id="KW-0648">Protein biosynthesis</keyword>
<dbReference type="GO" id="GO:0001042">
    <property type="term" value="F:RNA polymerase I core binding"/>
    <property type="evidence" value="ECO:0007669"/>
    <property type="project" value="TreeGrafter"/>
</dbReference>
<dbReference type="Pfam" id="PF05327">
    <property type="entry name" value="RRN3"/>
    <property type="match status" value="1"/>
</dbReference>
<dbReference type="InterPro" id="IPR007991">
    <property type="entry name" value="RNA_pol_I_trans_ini_fac_RRN3"/>
</dbReference>
<dbReference type="GO" id="GO:0005634">
    <property type="term" value="C:nucleus"/>
    <property type="evidence" value="ECO:0007669"/>
    <property type="project" value="TreeGrafter"/>
</dbReference>
<organism evidence="2 3">
    <name type="scientific">Neolecta irregularis (strain DAH-3)</name>
    <dbReference type="NCBI Taxonomy" id="1198029"/>
    <lineage>
        <taxon>Eukaryota</taxon>
        <taxon>Fungi</taxon>
        <taxon>Dikarya</taxon>
        <taxon>Ascomycota</taxon>
        <taxon>Taphrinomycotina</taxon>
        <taxon>Neolectales</taxon>
        <taxon>Neolectaceae</taxon>
        <taxon>Neolecta</taxon>
    </lineage>
</organism>
<proteinExistence type="inferred from homology"/>
<dbReference type="GO" id="GO:0003743">
    <property type="term" value="F:translation initiation factor activity"/>
    <property type="evidence" value="ECO:0007669"/>
    <property type="project" value="UniProtKB-KW"/>
</dbReference>
<dbReference type="PANTHER" id="PTHR12790">
    <property type="entry name" value="TRANSCRIPTION INITIATION FACTOR IA RRN3"/>
    <property type="match status" value="1"/>
</dbReference>
<dbReference type="OrthoDB" id="26970at2759"/>
<protein>
    <submittedName>
        <fullName evidence="2">RNA polymerase I-specific transcription initiation factor rrn3</fullName>
    </submittedName>
</protein>
<evidence type="ECO:0000256" key="1">
    <source>
        <dbReference type="ARBA" id="ARBA00010098"/>
    </source>
</evidence>
<dbReference type="EMBL" id="LXFE01004217">
    <property type="protein sequence ID" value="OLL21843.1"/>
    <property type="molecule type" value="Genomic_DNA"/>
</dbReference>
<name>A0A1U7LGX0_NEOID</name>
<dbReference type="OMA" id="VCSPAIV"/>
<dbReference type="AlphaFoldDB" id="A0A1U7LGX0"/>
<dbReference type="Proteomes" id="UP000186594">
    <property type="component" value="Unassembled WGS sequence"/>
</dbReference>
<dbReference type="PANTHER" id="PTHR12790:SF0">
    <property type="entry name" value="RNA POLYMERASE I-SPECIFIC TRANSCRIPTION INITIATION FACTOR RRN3-RELATED"/>
    <property type="match status" value="1"/>
</dbReference>
<dbReference type="GO" id="GO:0006361">
    <property type="term" value="P:transcription initiation at RNA polymerase I promoter"/>
    <property type="evidence" value="ECO:0007669"/>
    <property type="project" value="EnsemblFungi"/>
</dbReference>
<evidence type="ECO:0000313" key="3">
    <source>
        <dbReference type="Proteomes" id="UP000186594"/>
    </source>
</evidence>
<dbReference type="STRING" id="1198029.A0A1U7LGX0"/>
<comment type="caution">
    <text evidence="2">The sequence shown here is derived from an EMBL/GenBank/DDBJ whole genome shotgun (WGS) entry which is preliminary data.</text>
</comment>
<comment type="similarity">
    <text evidence="1">Belongs to the RRN3 family.</text>
</comment>
<sequence length="622" mass="70346">MISLDISASVECRSKHIRAFSNIVDQRRFSAVSACEEPAKLIHSSTDPDLTSNMFKIFVEDALHEKMKGNTGPIADLHALFTGSVDNMDAAATARLRQVLMALTNVVSQLDESYKQLVTSILKTSWLGRDALFVKAYVCFLGHLVSAHTSYVPTMFRMLIQYFQFIPSSLGRLHGHAFVPRSVMYDRVHLALRYVLDLVPTSYSALLAVSVQEYPHQSELQCHHLAYMHNLFRVSDAAPHLGGRILNIIVDRVLQLDVEIQIELDDMDEEEEREIGELGSSSLTELDTFTSSLNRLDDDDFSEPEEESAIDLNESAVRRTTANIKDMIVKLDCMLSAVFKYLCPSFSKSSAMGSSVFVFDSLLHAFESTILPTFRSRYTQFLVFWAAQSSPQYSDAFLGLLLERALDPTKSQTTRQAASAYLSSFVARSRTLDKYAIRTVIGMLCQWLDAFIEERQMECSGADAARFGGFYSIAQAVFYIFCFRWRDLRIAQEEVSEDVDLCSAKFRWAPGLTVIQKVITSRFNPLKICAPLVVNQFAKVSGHLNFVYCYSILEQNKRVRAVTTSAHTQSKLSDLGMDSQIEGYFPFDPCHLPLSQMYVRDLYMDWKPLEDDEDNLDSDTEL</sequence>
<keyword evidence="3" id="KW-1185">Reference proteome</keyword>
<evidence type="ECO:0000313" key="2">
    <source>
        <dbReference type="EMBL" id="OLL21843.1"/>
    </source>
</evidence>
<reference evidence="2 3" key="1">
    <citation type="submission" date="2016-04" db="EMBL/GenBank/DDBJ databases">
        <title>Evolutionary innovation and constraint leading to complex multicellularity in the Ascomycota.</title>
        <authorList>
            <person name="Cisse O."/>
            <person name="Nguyen A."/>
            <person name="Hewitt D.A."/>
            <person name="Jedd G."/>
            <person name="Stajich J.E."/>
        </authorList>
    </citation>
    <scope>NUCLEOTIDE SEQUENCE [LARGE SCALE GENOMIC DNA]</scope>
    <source>
        <strain evidence="2 3">DAH-3</strain>
    </source>
</reference>
<dbReference type="GO" id="GO:0001181">
    <property type="term" value="F:RNA polymerase I general transcription initiation factor activity"/>
    <property type="evidence" value="ECO:0007669"/>
    <property type="project" value="EnsemblFungi"/>
</dbReference>